<evidence type="ECO:0000313" key="10">
    <source>
        <dbReference type="Proteomes" id="UP000653674"/>
    </source>
</evidence>
<evidence type="ECO:0000256" key="1">
    <source>
        <dbReference type="ARBA" id="ARBA00022692"/>
    </source>
</evidence>
<comment type="similarity">
    <text evidence="4">Belongs to the methyl-accepting chemotaxis (MCP) protein family.</text>
</comment>
<dbReference type="GO" id="GO:0006935">
    <property type="term" value="P:chemotaxis"/>
    <property type="evidence" value="ECO:0007669"/>
    <property type="project" value="InterPro"/>
</dbReference>
<evidence type="ECO:0000256" key="2">
    <source>
        <dbReference type="ARBA" id="ARBA00022989"/>
    </source>
</evidence>
<dbReference type="InterPro" id="IPR004089">
    <property type="entry name" value="MCPsignal_dom"/>
</dbReference>
<keyword evidence="2 6" id="KW-1133">Transmembrane helix</keyword>
<dbReference type="InterPro" id="IPR003660">
    <property type="entry name" value="HAMP_dom"/>
</dbReference>
<organism evidence="9 10">
    <name type="scientific">Planosporangium flavigriseum</name>
    <dbReference type="NCBI Taxonomy" id="373681"/>
    <lineage>
        <taxon>Bacteria</taxon>
        <taxon>Bacillati</taxon>
        <taxon>Actinomycetota</taxon>
        <taxon>Actinomycetes</taxon>
        <taxon>Micromonosporales</taxon>
        <taxon>Micromonosporaceae</taxon>
        <taxon>Planosporangium</taxon>
    </lineage>
</organism>
<evidence type="ECO:0000259" key="7">
    <source>
        <dbReference type="PROSITE" id="PS50111"/>
    </source>
</evidence>
<protein>
    <recommendedName>
        <fullName evidence="11">Methyl-accepting chemotaxis protein</fullName>
    </recommendedName>
</protein>
<dbReference type="RefSeq" id="WP_168078956.1">
    <property type="nucleotide sequence ID" value="NZ_BAAAQJ010000009.1"/>
</dbReference>
<evidence type="ECO:0000256" key="6">
    <source>
        <dbReference type="SAM" id="Phobius"/>
    </source>
</evidence>
<feature type="domain" description="HAMP" evidence="8">
    <location>
        <begin position="236"/>
        <end position="288"/>
    </location>
</feature>
<sequence>MERNDYTIGSNGRMGTDTARRGRTNWFADRSLTTKLLASVLVACLTTGVVLAVALVRMASLRDSAQQIQTQAITPMLHITEIRRAYLQARIDSLADQTLAADASSAEHQAWLKDIATMNDAIATYGKNDLTASERATLAELTTAWNSFQDIVTNQLIPLGWAGKKSEWMPIRSEKVKPLSAQVQTNLDKLIASSQARVTDQMNRNADDYSTASTTVIVTAIIGVVLAVLLAIITVRWIIANVRKVSTVVDRLAEGDLTRSADVTAGDELGQMARGLDTATGRLREMIGAVAGNAHTLAGSGEELTAVSQQIAASSEETSVQASVVSEAADHISRNIQTLASGAEQMGASIEEISSNATEAARVAQEAVEAAATASTTINQLGTSSAEIGNVIKLITSIAEQTNLLALNATIEAARAGEAGKGFAVVASEVKDLAQETARATEDIARRVHVIQGDAGHAVDAISRIGEVIGRINDYSTMIASAVEEQSATTSEMVRNVAEASSGAADIAGNITGVAAAAESTNAGIADTNRAAAELARMGGELQEMVGRFKY</sequence>
<dbReference type="PROSITE" id="PS50111">
    <property type="entry name" value="CHEMOTAXIS_TRANSDUC_2"/>
    <property type="match status" value="1"/>
</dbReference>
<keyword evidence="6" id="KW-0472">Membrane</keyword>
<dbReference type="GO" id="GO:0007165">
    <property type="term" value="P:signal transduction"/>
    <property type="evidence" value="ECO:0007669"/>
    <property type="project" value="UniProtKB-KW"/>
</dbReference>
<accession>A0A8J3LT19</accession>
<dbReference type="PRINTS" id="PR00260">
    <property type="entry name" value="CHEMTRNSDUCR"/>
</dbReference>
<reference evidence="9" key="1">
    <citation type="submission" date="2021-01" db="EMBL/GenBank/DDBJ databases">
        <title>Whole genome shotgun sequence of Planosporangium flavigriseum NBRC 105377.</title>
        <authorList>
            <person name="Komaki H."/>
            <person name="Tamura T."/>
        </authorList>
    </citation>
    <scope>NUCLEOTIDE SEQUENCE</scope>
    <source>
        <strain evidence="9">NBRC 105377</strain>
    </source>
</reference>
<dbReference type="PANTHER" id="PTHR32089:SF112">
    <property type="entry name" value="LYSOZYME-LIKE PROTEIN-RELATED"/>
    <property type="match status" value="1"/>
</dbReference>
<evidence type="ECO:0008006" key="11">
    <source>
        <dbReference type="Google" id="ProtNLM"/>
    </source>
</evidence>
<evidence type="ECO:0000256" key="5">
    <source>
        <dbReference type="PROSITE-ProRule" id="PRU00284"/>
    </source>
</evidence>
<evidence type="ECO:0000259" key="8">
    <source>
        <dbReference type="PROSITE" id="PS50885"/>
    </source>
</evidence>
<keyword evidence="1 6" id="KW-0812">Transmembrane</keyword>
<dbReference type="Gene3D" id="1.10.287.950">
    <property type="entry name" value="Methyl-accepting chemotaxis protein"/>
    <property type="match status" value="1"/>
</dbReference>
<evidence type="ECO:0000256" key="4">
    <source>
        <dbReference type="ARBA" id="ARBA00029447"/>
    </source>
</evidence>
<dbReference type="Pfam" id="PF00672">
    <property type="entry name" value="HAMP"/>
    <property type="match status" value="1"/>
</dbReference>
<comment type="caution">
    <text evidence="9">The sequence shown here is derived from an EMBL/GenBank/DDBJ whole genome shotgun (WGS) entry which is preliminary data.</text>
</comment>
<dbReference type="Proteomes" id="UP000653674">
    <property type="component" value="Unassembled WGS sequence"/>
</dbReference>
<dbReference type="GO" id="GO:0004888">
    <property type="term" value="F:transmembrane signaling receptor activity"/>
    <property type="evidence" value="ECO:0007669"/>
    <property type="project" value="InterPro"/>
</dbReference>
<dbReference type="PANTHER" id="PTHR32089">
    <property type="entry name" value="METHYL-ACCEPTING CHEMOTAXIS PROTEIN MCPB"/>
    <property type="match status" value="1"/>
</dbReference>
<dbReference type="InterPro" id="IPR024478">
    <property type="entry name" value="HlyB_4HB_MCP"/>
</dbReference>
<dbReference type="SUPFAM" id="SSF58104">
    <property type="entry name" value="Methyl-accepting chemotaxis protein (MCP) signaling domain"/>
    <property type="match status" value="1"/>
</dbReference>
<dbReference type="InterPro" id="IPR004090">
    <property type="entry name" value="Chemotax_Me-accpt_rcpt"/>
</dbReference>
<dbReference type="CDD" id="cd06225">
    <property type="entry name" value="HAMP"/>
    <property type="match status" value="1"/>
</dbReference>
<keyword evidence="3 5" id="KW-0807">Transducer</keyword>
<evidence type="ECO:0000313" key="9">
    <source>
        <dbReference type="EMBL" id="GIG76310.1"/>
    </source>
</evidence>
<gene>
    <name evidence="9" type="ORF">Pfl04_47140</name>
</gene>
<proteinExistence type="inferred from homology"/>
<feature type="transmembrane region" description="Helical" evidence="6">
    <location>
        <begin position="212"/>
        <end position="239"/>
    </location>
</feature>
<evidence type="ECO:0000256" key="3">
    <source>
        <dbReference type="ARBA" id="ARBA00023224"/>
    </source>
</evidence>
<feature type="domain" description="Methyl-accepting transducer" evidence="7">
    <location>
        <begin position="293"/>
        <end position="536"/>
    </location>
</feature>
<dbReference type="SMART" id="SM00283">
    <property type="entry name" value="MA"/>
    <property type="match status" value="1"/>
</dbReference>
<name>A0A8J3LT19_9ACTN</name>
<dbReference type="Pfam" id="PF12729">
    <property type="entry name" value="4HB_MCP_1"/>
    <property type="match status" value="1"/>
</dbReference>
<dbReference type="PROSITE" id="PS50885">
    <property type="entry name" value="HAMP"/>
    <property type="match status" value="1"/>
</dbReference>
<keyword evidence="10" id="KW-1185">Reference proteome</keyword>
<dbReference type="GO" id="GO:0016020">
    <property type="term" value="C:membrane"/>
    <property type="evidence" value="ECO:0007669"/>
    <property type="project" value="InterPro"/>
</dbReference>
<dbReference type="Pfam" id="PF00015">
    <property type="entry name" value="MCPsignal"/>
    <property type="match status" value="1"/>
</dbReference>
<dbReference type="AlphaFoldDB" id="A0A8J3LT19"/>
<dbReference type="EMBL" id="BONU01000050">
    <property type="protein sequence ID" value="GIG76310.1"/>
    <property type="molecule type" value="Genomic_DNA"/>
</dbReference>
<dbReference type="SMART" id="SM00304">
    <property type="entry name" value="HAMP"/>
    <property type="match status" value="1"/>
</dbReference>
<feature type="transmembrane region" description="Helical" evidence="6">
    <location>
        <begin position="36"/>
        <end position="56"/>
    </location>
</feature>